<organism evidence="1 2">
    <name type="scientific">Pyronema omphalodes (strain CBS 100304)</name>
    <name type="common">Pyronema confluens</name>
    <dbReference type="NCBI Taxonomy" id="1076935"/>
    <lineage>
        <taxon>Eukaryota</taxon>
        <taxon>Fungi</taxon>
        <taxon>Dikarya</taxon>
        <taxon>Ascomycota</taxon>
        <taxon>Pezizomycotina</taxon>
        <taxon>Pezizomycetes</taxon>
        <taxon>Pezizales</taxon>
        <taxon>Pyronemataceae</taxon>
        <taxon>Pyronema</taxon>
    </lineage>
</organism>
<evidence type="ECO:0000313" key="1">
    <source>
        <dbReference type="EMBL" id="CCX29810.1"/>
    </source>
</evidence>
<reference evidence="1 2" key="1">
    <citation type="journal article" date="2013" name="PLoS Genet.">
        <title>The genome and development-dependent transcriptomes of Pyronema confluens: a window into fungal evolution.</title>
        <authorList>
            <person name="Traeger S."/>
            <person name="Altegoer F."/>
            <person name="Freitag M."/>
            <person name="Gabaldon T."/>
            <person name="Kempken F."/>
            <person name="Kumar A."/>
            <person name="Marcet-Houben M."/>
            <person name="Poggeler S."/>
            <person name="Stajich J.E."/>
            <person name="Nowrousian M."/>
        </authorList>
    </citation>
    <scope>NUCLEOTIDE SEQUENCE [LARGE SCALE GENOMIC DNA]</scope>
    <source>
        <strain evidence="2">CBS 100304</strain>
        <tissue evidence="1">Vegetative mycelium</tissue>
    </source>
</reference>
<protein>
    <submittedName>
        <fullName evidence="1">Uncharacterized protein</fullName>
    </submittedName>
</protein>
<keyword evidence="2" id="KW-1185">Reference proteome</keyword>
<accession>U4LKC9</accession>
<dbReference type="EMBL" id="HF935358">
    <property type="protein sequence ID" value="CCX29810.1"/>
    <property type="molecule type" value="Genomic_DNA"/>
</dbReference>
<dbReference type="AlphaFoldDB" id="U4LKC9"/>
<gene>
    <name evidence="1" type="ORF">PCON_07216</name>
</gene>
<dbReference type="Proteomes" id="UP000018144">
    <property type="component" value="Unassembled WGS sequence"/>
</dbReference>
<sequence length="86" mass="9552">MVLVYILTCHMTSFSSPWFIQSRSYTPNETRSRISSKSDKGGCFSSASALLAALHPTNPHLNRLEVPAYCGEQIRHAKPTVQIVCL</sequence>
<evidence type="ECO:0000313" key="2">
    <source>
        <dbReference type="Proteomes" id="UP000018144"/>
    </source>
</evidence>
<proteinExistence type="predicted"/>
<name>U4LKC9_PYROM</name>